<reference evidence="2" key="1">
    <citation type="submission" date="2022-06" db="EMBL/GenBank/DDBJ databases">
        <title>Uncovering the hologenomic basis of an extraordinary plant invasion.</title>
        <authorList>
            <person name="Bieker V.C."/>
            <person name="Martin M.D."/>
            <person name="Gilbert T."/>
            <person name="Hodgins K."/>
            <person name="Battlay P."/>
            <person name="Petersen B."/>
            <person name="Wilson J."/>
        </authorList>
    </citation>
    <scope>NUCLEOTIDE SEQUENCE</scope>
    <source>
        <strain evidence="2">AA19_3_7</strain>
        <tissue evidence="2">Leaf</tissue>
    </source>
</reference>
<feature type="region of interest" description="Disordered" evidence="1">
    <location>
        <begin position="1"/>
        <end position="49"/>
    </location>
</feature>
<evidence type="ECO:0000313" key="3">
    <source>
        <dbReference type="Proteomes" id="UP001206925"/>
    </source>
</evidence>
<protein>
    <submittedName>
        <fullName evidence="2">Uncharacterized protein</fullName>
    </submittedName>
</protein>
<evidence type="ECO:0000256" key="1">
    <source>
        <dbReference type="SAM" id="MobiDB-lite"/>
    </source>
</evidence>
<proteinExistence type="predicted"/>
<comment type="caution">
    <text evidence="2">The sequence shown here is derived from an EMBL/GenBank/DDBJ whole genome shotgun (WGS) entry which is preliminary data.</text>
</comment>
<keyword evidence="3" id="KW-1185">Reference proteome</keyword>
<dbReference type="EMBL" id="JAMZMK010011238">
    <property type="protein sequence ID" value="KAI7728307.1"/>
    <property type="molecule type" value="Genomic_DNA"/>
</dbReference>
<feature type="non-terminal residue" evidence="2">
    <location>
        <position position="1"/>
    </location>
</feature>
<dbReference type="AlphaFoldDB" id="A0AAD5G4R7"/>
<evidence type="ECO:0000313" key="2">
    <source>
        <dbReference type="EMBL" id="KAI7728307.1"/>
    </source>
</evidence>
<feature type="compositionally biased region" description="Basic and acidic residues" evidence="1">
    <location>
        <begin position="11"/>
        <end position="20"/>
    </location>
</feature>
<organism evidence="2 3">
    <name type="scientific">Ambrosia artemisiifolia</name>
    <name type="common">Common ragweed</name>
    <dbReference type="NCBI Taxonomy" id="4212"/>
    <lineage>
        <taxon>Eukaryota</taxon>
        <taxon>Viridiplantae</taxon>
        <taxon>Streptophyta</taxon>
        <taxon>Embryophyta</taxon>
        <taxon>Tracheophyta</taxon>
        <taxon>Spermatophyta</taxon>
        <taxon>Magnoliopsida</taxon>
        <taxon>eudicotyledons</taxon>
        <taxon>Gunneridae</taxon>
        <taxon>Pentapetalae</taxon>
        <taxon>asterids</taxon>
        <taxon>campanulids</taxon>
        <taxon>Asterales</taxon>
        <taxon>Asteraceae</taxon>
        <taxon>Asteroideae</taxon>
        <taxon>Heliantheae alliance</taxon>
        <taxon>Heliantheae</taxon>
        <taxon>Ambrosia</taxon>
    </lineage>
</organism>
<name>A0AAD5G4R7_AMBAR</name>
<dbReference type="Proteomes" id="UP001206925">
    <property type="component" value="Unassembled WGS sequence"/>
</dbReference>
<gene>
    <name evidence="2" type="ORF">M8C21_019826</name>
</gene>
<accession>A0AAD5G4R7</accession>
<sequence length="86" mass="9977">MNSKVYLDKSNALDEMRDSPGESESDDDDDDDDGLDFGKDDEEGQQTMELEKMRMDFQRDLELQKKQILERAQAEIAKIREGDDED</sequence>
<feature type="compositionally biased region" description="Acidic residues" evidence="1">
    <location>
        <begin position="21"/>
        <end position="44"/>
    </location>
</feature>